<dbReference type="OrthoDB" id="10258692at2759"/>
<dbReference type="SUPFAM" id="SSF46689">
    <property type="entry name" value="Homeodomain-like"/>
    <property type="match status" value="2"/>
</dbReference>
<dbReference type="GO" id="GO:0034967">
    <property type="term" value="C:Set3 complex"/>
    <property type="evidence" value="ECO:0007669"/>
    <property type="project" value="TreeGrafter"/>
</dbReference>
<dbReference type="PROSITE" id="PS51293">
    <property type="entry name" value="SANT"/>
    <property type="match status" value="1"/>
</dbReference>
<feature type="compositionally biased region" description="Basic and acidic residues" evidence="1">
    <location>
        <begin position="718"/>
        <end position="736"/>
    </location>
</feature>
<feature type="compositionally biased region" description="Basic and acidic residues" evidence="1">
    <location>
        <begin position="119"/>
        <end position="165"/>
    </location>
</feature>
<feature type="compositionally biased region" description="Gly residues" evidence="1">
    <location>
        <begin position="97"/>
        <end position="106"/>
    </location>
</feature>
<feature type="region of interest" description="Disordered" evidence="1">
    <location>
        <begin position="1274"/>
        <end position="1448"/>
    </location>
</feature>
<gene>
    <name evidence="4" type="ORF">FSARC_2140</name>
</gene>
<feature type="compositionally biased region" description="Low complexity" evidence="1">
    <location>
        <begin position="2104"/>
        <end position="2123"/>
    </location>
</feature>
<feature type="compositionally biased region" description="Basic and acidic residues" evidence="1">
    <location>
        <begin position="176"/>
        <end position="199"/>
    </location>
</feature>
<dbReference type="InterPro" id="IPR009057">
    <property type="entry name" value="Homeodomain-like_sf"/>
</dbReference>
<reference evidence="4" key="1">
    <citation type="journal article" date="2020" name="BMC Genomics">
        <title>Correction to: Identification and distribution of gene clusters required for synthesis of sphingolipid metabolism inhibitors in diverse species of the filamentous fungus Fusarium.</title>
        <authorList>
            <person name="Kim H.S."/>
            <person name="Lohmar J.M."/>
            <person name="Busman M."/>
            <person name="Brown D.W."/>
            <person name="Naumann T.A."/>
            <person name="Divon H.H."/>
            <person name="Lysoe E."/>
            <person name="Uhlig S."/>
            <person name="Proctor R.H."/>
        </authorList>
    </citation>
    <scope>NUCLEOTIDE SEQUENCE</scope>
    <source>
        <strain evidence="4">NRRL 20472</strain>
    </source>
</reference>
<dbReference type="Pfam" id="PF00249">
    <property type="entry name" value="Myb_DNA-binding"/>
    <property type="match status" value="1"/>
</dbReference>
<dbReference type="GO" id="GO:0006357">
    <property type="term" value="P:regulation of transcription by RNA polymerase II"/>
    <property type="evidence" value="ECO:0007669"/>
    <property type="project" value="TreeGrafter"/>
</dbReference>
<evidence type="ECO:0000259" key="3">
    <source>
        <dbReference type="PROSITE" id="PS51293"/>
    </source>
</evidence>
<feature type="compositionally biased region" description="Acidic residues" evidence="1">
    <location>
        <begin position="2330"/>
        <end position="2339"/>
    </location>
</feature>
<feature type="compositionally biased region" description="Polar residues" evidence="1">
    <location>
        <begin position="1827"/>
        <end position="1864"/>
    </location>
</feature>
<protein>
    <recommendedName>
        <fullName evidence="6">SANT domain-containing protein</fullName>
    </recommendedName>
</protein>
<feature type="compositionally biased region" description="Pro residues" evidence="1">
    <location>
        <begin position="2070"/>
        <end position="2079"/>
    </location>
</feature>
<accession>A0A8H4U7H3</accession>
<feature type="region of interest" description="Disordered" evidence="1">
    <location>
        <begin position="1"/>
        <end position="583"/>
    </location>
</feature>
<feature type="region of interest" description="Disordered" evidence="1">
    <location>
        <begin position="1555"/>
        <end position="2232"/>
    </location>
</feature>
<organism evidence="4 5">
    <name type="scientific">Fusarium sarcochroum</name>
    <dbReference type="NCBI Taxonomy" id="1208366"/>
    <lineage>
        <taxon>Eukaryota</taxon>
        <taxon>Fungi</taxon>
        <taxon>Dikarya</taxon>
        <taxon>Ascomycota</taxon>
        <taxon>Pezizomycotina</taxon>
        <taxon>Sordariomycetes</taxon>
        <taxon>Hypocreomycetidae</taxon>
        <taxon>Hypocreales</taxon>
        <taxon>Nectriaceae</taxon>
        <taxon>Fusarium</taxon>
        <taxon>Fusarium lateritium species complex</taxon>
    </lineage>
</organism>
<name>A0A8H4U7H3_9HYPO</name>
<feature type="compositionally biased region" description="Polar residues" evidence="1">
    <location>
        <begin position="1435"/>
        <end position="1444"/>
    </location>
</feature>
<feature type="compositionally biased region" description="Basic residues" evidence="1">
    <location>
        <begin position="1276"/>
        <end position="1291"/>
    </location>
</feature>
<dbReference type="SMART" id="SM00717">
    <property type="entry name" value="SANT"/>
    <property type="match status" value="2"/>
</dbReference>
<evidence type="ECO:0000259" key="2">
    <source>
        <dbReference type="PROSITE" id="PS50090"/>
    </source>
</evidence>
<dbReference type="InterPro" id="IPR001005">
    <property type="entry name" value="SANT/Myb"/>
</dbReference>
<feature type="compositionally biased region" description="Polar residues" evidence="1">
    <location>
        <begin position="1967"/>
        <end position="1979"/>
    </location>
</feature>
<evidence type="ECO:0000256" key="1">
    <source>
        <dbReference type="SAM" id="MobiDB-lite"/>
    </source>
</evidence>
<feature type="compositionally biased region" description="Basic and acidic residues" evidence="1">
    <location>
        <begin position="8"/>
        <end position="25"/>
    </location>
</feature>
<dbReference type="InterPro" id="IPR013958">
    <property type="entry name" value="DASH_Dad1"/>
</dbReference>
<feature type="compositionally biased region" description="Basic and acidic residues" evidence="1">
    <location>
        <begin position="531"/>
        <end position="546"/>
    </location>
</feature>
<feature type="region of interest" description="Disordered" evidence="1">
    <location>
        <begin position="2312"/>
        <end position="2347"/>
    </location>
</feature>
<feature type="compositionally biased region" description="Polar residues" evidence="1">
    <location>
        <begin position="855"/>
        <end position="865"/>
    </location>
</feature>
<dbReference type="InterPro" id="IPR051571">
    <property type="entry name" value="N-CoR_corepressor"/>
</dbReference>
<feature type="compositionally biased region" description="Basic and acidic residues" evidence="1">
    <location>
        <begin position="2058"/>
        <end position="2068"/>
    </location>
</feature>
<comment type="caution">
    <text evidence="4">The sequence shown here is derived from an EMBL/GenBank/DDBJ whole genome shotgun (WGS) entry which is preliminary data.</text>
</comment>
<feature type="compositionally biased region" description="Basic and acidic residues" evidence="1">
    <location>
        <begin position="487"/>
        <end position="515"/>
    </location>
</feature>
<feature type="compositionally biased region" description="Basic and acidic residues" evidence="1">
    <location>
        <begin position="442"/>
        <end position="474"/>
    </location>
</feature>
<dbReference type="InterPro" id="IPR017884">
    <property type="entry name" value="SANT_dom"/>
</dbReference>
<dbReference type="GO" id="GO:0042729">
    <property type="term" value="C:DASH complex"/>
    <property type="evidence" value="ECO:0007669"/>
    <property type="project" value="InterPro"/>
</dbReference>
<feature type="compositionally biased region" description="Basic and acidic residues" evidence="1">
    <location>
        <begin position="765"/>
        <end position="786"/>
    </location>
</feature>
<feature type="compositionally biased region" description="Basic and acidic residues" evidence="1">
    <location>
        <begin position="941"/>
        <end position="955"/>
    </location>
</feature>
<feature type="compositionally biased region" description="Acidic residues" evidence="1">
    <location>
        <begin position="1014"/>
        <end position="1024"/>
    </location>
</feature>
<dbReference type="PROSITE" id="PS50090">
    <property type="entry name" value="MYB_LIKE"/>
    <property type="match status" value="1"/>
</dbReference>
<feature type="domain" description="Myb-like" evidence="2">
    <location>
        <begin position="1489"/>
        <end position="1550"/>
    </location>
</feature>
<feature type="region of interest" description="Disordered" evidence="1">
    <location>
        <begin position="855"/>
        <end position="874"/>
    </location>
</feature>
<feature type="region of interest" description="Disordered" evidence="1">
    <location>
        <begin position="998"/>
        <end position="1024"/>
    </location>
</feature>
<feature type="region of interest" description="Disordered" evidence="1">
    <location>
        <begin position="880"/>
        <end position="982"/>
    </location>
</feature>
<dbReference type="Pfam" id="PF08649">
    <property type="entry name" value="DASH_Dad1"/>
    <property type="match status" value="1"/>
</dbReference>
<feature type="compositionally biased region" description="Low complexity" evidence="1">
    <location>
        <begin position="1622"/>
        <end position="1644"/>
    </location>
</feature>
<feature type="compositionally biased region" description="Polar residues" evidence="1">
    <location>
        <begin position="1398"/>
        <end position="1409"/>
    </location>
</feature>
<evidence type="ECO:0000313" key="5">
    <source>
        <dbReference type="Proteomes" id="UP000622797"/>
    </source>
</evidence>
<reference evidence="4" key="2">
    <citation type="submission" date="2020-05" db="EMBL/GenBank/DDBJ databases">
        <authorList>
            <person name="Kim H.-S."/>
            <person name="Proctor R.H."/>
            <person name="Brown D.W."/>
        </authorList>
    </citation>
    <scope>NUCLEOTIDE SEQUENCE</scope>
    <source>
        <strain evidence="4">NRRL 20472</strain>
    </source>
</reference>
<sequence>MTQVLPWPRRDVDERQRERERHDETCESLIAAATESPRDRSPDRFDRAAPYADGDRRRPSDARAGNGGFPPGRDFGDPLRREPPRGPKALIDAPSGPRGGGFGGEFRGGRGRGRGRGWSSRDDSRDRGRDRDIDFRDRYHDDRSRERDRERDRDRDWREPRDFRSRRSPIGRARSPTRDFRDRDGPLGVDADRSRRGSRDGGPPSAGSSSSDPQFGMAPYPRGGGFHRGRGRGRGDWSSDRGRGRGPYMDDRGDRYPRSRSQEGRWGRDRDDRDRMDRMDRYADPDTRRDIRDDRDPRDRELFRNKLEARANAGHDSGLSSKEVSPPPVAPSAPAFGSVSNRGLSVGEGYVSASAAAKIPPTAPRAFGDRPPSAGHDPAMPPVGLGKSMIHDGPSIPVGPRAQQPPPPRPSSKQWINPNLKKAPDSPKLMRSPSFVQQRPSLRRDSSQYDHYHDDERRPRSSDAKSDTHYDNRARSNYSAEPGEITVKSERESQSARVSMDRDTRPTNASRRDSYRSGPSPTMESMPRFSQMDERAKELREPPKETPRRKRKRPAIKVVRFEVPPKPAPAEQNSESDDDDDMADYFDMEIGKTEAELSKLEKPNLPTQVMARFAALSHGAMVKIVGEGEGLIQMVQELPEAVNKPVIENTREPTPIEQATKQDVEMTDAVDAANKPESEPAKPPQQETQNEPEPELSINVRRSEEPVAEPSPKPTPEIAHEPAEQPVEHPTEKPVEEPVEQTVEQPSEQPVEQPRAQPEEETVESPDKKSDQDSTGKAREKSVETFVEKSLEKVVEKVIEKPVETVVEKTVENPVEDSVQEPVQQTEQENAQAPTAPEPEPKAEDMDIDEPTAQTVPVASKTPTHITDETANDAVPEVIEVAPEEPSGEPVKASEPHLETANAPDVEMSSEDKPSETPAEPSVEAFTKANEEVPAQTPTEKPIEVALEKPTEIVPDKLAQTHAEPRTETPTEQAETIVHGPATTEVAPVTVIAPNVVLQTTETASKPPSTPSQVDDDETESEDDSFMNLDTVRQYMTTPPIDSLPDYSCTPWDKDREFVQALDSDPTISDFILEHLDKMHLEKTAEQEHDRRIYGDNYIRYLEFTTSSDPAAVKSRGKFSVSTGIEVTGTVTPEPKHEGSGRGRRFATERDLERVLQASMREDEERKERELRMQQEKYRTDKEAVIPDMIWMQEEKDDVKYIDKTGFTPVDRLVSAWRVLPPVNNYTEEEANLFEKRYLEAPKQWGRVAEAIPNRDFGSCIQYYYMNKKDLNLKEKLKKQPKRRRKGKAKQRSSALVSELGNGDGETEENHDTGENGERRRPRRAAAPTWGFEQPPVDTENSTPNATPGKRGGSAKVDHPEKVDGRKRRRGLKEKEPKAPKANQTLAAAPGPGKGRSRSNSRALNTDGPSSVPPTEAHRLPTQFEQPPAGMQPPFSVQQQQPIQTLERPQPIASSISEVMAAPSLRPDPPPQPTMATFNLAHQTSERKAPTQASSYWSVSESNDFPQLLRSFGNDWTAIAAHMGSKTAVMVKNYFVRQKDQGKAEWEMIVQEAERKKEKGEKLPDPPQPSTGGRGRRYDNSAAASRPLAVAPGIDMHSEASQPKMEPAVQPPRGQPFSNYGVPIAQAPVQQQPLVQPTQQQQQQQPPPPPPPLVMGQHPAAQPVTQAMSPGQMPLRAPVRQFGFPDGEREPGARVPLPQKASSRPPVTEPREQRPLAAAQPLQPSRNEAIMEHNAQLERQKMEIHLREQEREREREMARQSERQTLRVKQEPELTPQPHHYEPFGHRQQGSLGGQPLARPPQEPGRPTSYGPSVQQQPPAQPVRNLMNEQPQVRSPQMGTPTSRPVSSLQQRPSSGSMHEQYGSTPPQAGTPVQTPAAAPPRPPEPRKGGLNIMSLLNDDPPPPPKRVTDMTNTPSRPSPTPPPQAMGRTLPGPAPPSQMRRSEPEPYSPYARGTPAMPSLKPTYADSPQPQHMGSSRASIGISLESAAAERDYYRQNPYQPTSHSRTNSPQGGPRYPPPGPPQYQNQGYPTSYAATGQPAHAGSPGGQYGLHPSASRSREVPQHGREPSWPPPAPQQPPSSLQQPTGWPSQPPPTSQPPPQQAWPTQHPASKPQTPAPSWAPSQPPSQPPPQQAHHMPMRDDGRGPYYGGGPGMPPQQHQMQGRYPPSVTRGPEPVPPPAQAYSRYASTPGTAPPRDLREMPSRSYTPISYDSRGPPPPGGPGYPGHDPRDLREMQMRDARDPRDPRDMMRGLRPHDLNYALVIIVSNPKVSFEHVLANINKLNRSLEAVIAVGNEFSSVEALWSQFENVMDKDTKGEGETEQGNQTEQQEDENEEGDTTAKHDGA</sequence>
<feature type="domain" description="SANT" evidence="3">
    <location>
        <begin position="1221"/>
        <end position="1272"/>
    </location>
</feature>
<dbReference type="PANTHER" id="PTHR13992">
    <property type="entry name" value="NUCLEAR RECEPTOR CO-REPRESSOR RELATED NCOR"/>
    <property type="match status" value="1"/>
</dbReference>
<dbReference type="PANTHER" id="PTHR13992:SF39">
    <property type="entry name" value="SMRTER, ISOFORM G"/>
    <property type="match status" value="1"/>
</dbReference>
<feature type="compositionally biased region" description="Acidic residues" evidence="1">
    <location>
        <begin position="574"/>
        <end position="583"/>
    </location>
</feature>
<feature type="compositionally biased region" description="Polar residues" evidence="1">
    <location>
        <begin position="998"/>
        <end position="1013"/>
    </location>
</feature>
<feature type="compositionally biased region" description="Basic and acidic residues" evidence="1">
    <location>
        <begin position="1555"/>
        <end position="1564"/>
    </location>
</feature>
<feature type="compositionally biased region" description="Basic and acidic residues" evidence="1">
    <location>
        <begin position="1729"/>
        <end position="1772"/>
    </location>
</feature>
<feature type="region of interest" description="Disordered" evidence="1">
    <location>
        <begin position="808"/>
        <end position="846"/>
    </location>
</feature>
<dbReference type="Gene3D" id="1.10.10.60">
    <property type="entry name" value="Homeodomain-like"/>
    <property type="match status" value="2"/>
</dbReference>
<feature type="compositionally biased region" description="Basic and acidic residues" evidence="1">
    <location>
        <begin position="233"/>
        <end position="309"/>
    </location>
</feature>
<feature type="compositionally biased region" description="Pro residues" evidence="1">
    <location>
        <begin position="2091"/>
        <end position="2103"/>
    </location>
</feature>
<feature type="compositionally biased region" description="Low complexity" evidence="1">
    <location>
        <begin position="740"/>
        <end position="754"/>
    </location>
</feature>
<feature type="compositionally biased region" description="Pro residues" evidence="1">
    <location>
        <begin position="2124"/>
        <end position="2133"/>
    </location>
</feature>
<evidence type="ECO:0008006" key="6">
    <source>
        <dbReference type="Google" id="ProtNLM"/>
    </source>
</evidence>
<dbReference type="EMBL" id="JABEXW010000106">
    <property type="protein sequence ID" value="KAF4970944.1"/>
    <property type="molecule type" value="Genomic_DNA"/>
</dbReference>
<feature type="compositionally biased region" description="Low complexity" evidence="1">
    <location>
        <begin position="1865"/>
        <end position="1877"/>
    </location>
</feature>
<feature type="compositionally biased region" description="Polar residues" evidence="1">
    <location>
        <begin position="1998"/>
        <end position="2010"/>
    </location>
</feature>
<feature type="compositionally biased region" description="Basic and acidic residues" evidence="1">
    <location>
        <begin position="1308"/>
        <end position="1319"/>
    </location>
</feature>
<proteinExistence type="predicted"/>
<dbReference type="GO" id="GO:0072686">
    <property type="term" value="C:mitotic spindle"/>
    <property type="evidence" value="ECO:0007669"/>
    <property type="project" value="InterPro"/>
</dbReference>
<feature type="region of interest" description="Disordered" evidence="1">
    <location>
        <begin position="644"/>
        <end position="786"/>
    </location>
</feature>
<dbReference type="CDD" id="cd00167">
    <property type="entry name" value="SANT"/>
    <property type="match status" value="1"/>
</dbReference>
<feature type="compositionally biased region" description="Basic and acidic residues" evidence="1">
    <location>
        <begin position="74"/>
        <end position="85"/>
    </location>
</feature>
<feature type="compositionally biased region" description="Basic and acidic residues" evidence="1">
    <location>
        <begin position="36"/>
        <end position="61"/>
    </location>
</feature>
<evidence type="ECO:0000313" key="4">
    <source>
        <dbReference type="EMBL" id="KAF4970944.1"/>
    </source>
</evidence>
<feature type="compositionally biased region" description="Low complexity" evidence="1">
    <location>
        <begin position="2080"/>
        <end position="2090"/>
    </location>
</feature>
<keyword evidence="5" id="KW-1185">Reference proteome</keyword>
<dbReference type="Proteomes" id="UP000622797">
    <property type="component" value="Unassembled WGS sequence"/>
</dbReference>
<feature type="compositionally biased region" description="Low complexity" evidence="1">
    <location>
        <begin position="201"/>
        <end position="213"/>
    </location>
</feature>